<dbReference type="SUPFAM" id="SSF54001">
    <property type="entry name" value="Cysteine proteinases"/>
    <property type="match status" value="1"/>
</dbReference>
<keyword evidence="2" id="KW-1185">Reference proteome</keyword>
<organism evidence="1 2">
    <name type="scientific">Scylla paramamosain</name>
    <name type="common">Mud crab</name>
    <dbReference type="NCBI Taxonomy" id="85552"/>
    <lineage>
        <taxon>Eukaryota</taxon>
        <taxon>Metazoa</taxon>
        <taxon>Ecdysozoa</taxon>
        <taxon>Arthropoda</taxon>
        <taxon>Crustacea</taxon>
        <taxon>Multicrustacea</taxon>
        <taxon>Malacostraca</taxon>
        <taxon>Eumalacostraca</taxon>
        <taxon>Eucarida</taxon>
        <taxon>Decapoda</taxon>
        <taxon>Pleocyemata</taxon>
        <taxon>Brachyura</taxon>
        <taxon>Eubrachyura</taxon>
        <taxon>Portunoidea</taxon>
        <taxon>Portunidae</taxon>
        <taxon>Portuninae</taxon>
        <taxon>Scylla</taxon>
    </lineage>
</organism>
<comment type="caution">
    <text evidence="1">The sequence shown here is derived from an EMBL/GenBank/DDBJ whole genome shotgun (WGS) entry which is preliminary data.</text>
</comment>
<evidence type="ECO:0000313" key="1">
    <source>
        <dbReference type="EMBL" id="KAK8405846.1"/>
    </source>
</evidence>
<name>A0AAW0V3H2_SCYPA</name>
<evidence type="ECO:0000313" key="2">
    <source>
        <dbReference type="Proteomes" id="UP001487740"/>
    </source>
</evidence>
<evidence type="ECO:0008006" key="3">
    <source>
        <dbReference type="Google" id="ProtNLM"/>
    </source>
</evidence>
<reference evidence="1 2" key="1">
    <citation type="submission" date="2023-03" db="EMBL/GenBank/DDBJ databases">
        <title>High-quality genome of Scylla paramamosain provides insights in environmental adaptation.</title>
        <authorList>
            <person name="Zhang L."/>
        </authorList>
    </citation>
    <scope>NUCLEOTIDE SEQUENCE [LARGE SCALE GENOMIC DNA]</scope>
    <source>
        <strain evidence="1">LZ_2023a</strain>
        <tissue evidence="1">Muscle</tissue>
    </source>
</reference>
<protein>
    <recommendedName>
        <fullName evidence="3">Ubiquitin-like protease family profile domain-containing protein</fullName>
    </recommendedName>
</protein>
<dbReference type="Proteomes" id="UP001487740">
    <property type="component" value="Unassembled WGS sequence"/>
</dbReference>
<accession>A0AAW0V3H2</accession>
<dbReference type="AlphaFoldDB" id="A0AAW0V3H2"/>
<dbReference type="InterPro" id="IPR038765">
    <property type="entry name" value="Papain-like_cys_pep_sf"/>
</dbReference>
<proteinExistence type="predicted"/>
<gene>
    <name evidence="1" type="ORF">O3P69_001966</name>
</gene>
<sequence length="239" mass="25995">MLALAKVVCGRPGGDSLVVSPASGWKGSLGTWRLSGKSFASRATSGSDRTWDEDTLRREDNLIPDKDTCTLQFCATPLPRLRWNILGSARWLSEDMIDLAQEILEIRFQENCGLYVYPAAFTLPPPRISCCKLLLSYGATRSGHLAACDSQYSSLSASTTALVQQLQELHLPPLDDVQRPVQQQNDGQSCGLFALAFAFSTAAGQDPCAVRCHQVNMAPHQLRCLEQGVVEPFPSVPAA</sequence>
<dbReference type="PANTHER" id="PTHR34718">
    <property type="entry name" value="PHD-TYPE DOMAIN-CONTAINING PROTEIN"/>
    <property type="match status" value="1"/>
</dbReference>
<dbReference type="EMBL" id="JARAKH010000003">
    <property type="protein sequence ID" value="KAK8405846.1"/>
    <property type="molecule type" value="Genomic_DNA"/>
</dbReference>
<dbReference type="PANTHER" id="PTHR34718:SF2">
    <property type="entry name" value="PHD-TYPE DOMAIN-CONTAINING PROTEIN"/>
    <property type="match status" value="1"/>
</dbReference>